<name>A0ACB7SAB0_HYAAI</name>
<gene>
    <name evidence="1" type="ORF">HPB50_024682</name>
</gene>
<evidence type="ECO:0000313" key="2">
    <source>
        <dbReference type="Proteomes" id="UP000821845"/>
    </source>
</evidence>
<organism evidence="1 2">
    <name type="scientific">Hyalomma asiaticum</name>
    <name type="common">Tick</name>
    <dbReference type="NCBI Taxonomy" id="266040"/>
    <lineage>
        <taxon>Eukaryota</taxon>
        <taxon>Metazoa</taxon>
        <taxon>Ecdysozoa</taxon>
        <taxon>Arthropoda</taxon>
        <taxon>Chelicerata</taxon>
        <taxon>Arachnida</taxon>
        <taxon>Acari</taxon>
        <taxon>Parasitiformes</taxon>
        <taxon>Ixodida</taxon>
        <taxon>Ixodoidea</taxon>
        <taxon>Ixodidae</taxon>
        <taxon>Hyalomminae</taxon>
        <taxon>Hyalomma</taxon>
    </lineage>
</organism>
<protein>
    <submittedName>
        <fullName evidence="1">Uncharacterized protein</fullName>
    </submittedName>
</protein>
<comment type="caution">
    <text evidence="1">The sequence shown here is derived from an EMBL/GenBank/DDBJ whole genome shotgun (WGS) entry which is preliminary data.</text>
</comment>
<evidence type="ECO:0000313" key="1">
    <source>
        <dbReference type="EMBL" id="KAH6931490.1"/>
    </source>
</evidence>
<reference evidence="1" key="1">
    <citation type="submission" date="2020-05" db="EMBL/GenBank/DDBJ databases">
        <title>Large-scale comparative analyses of tick genomes elucidate their genetic diversity and vector capacities.</title>
        <authorList>
            <person name="Jia N."/>
            <person name="Wang J."/>
            <person name="Shi W."/>
            <person name="Du L."/>
            <person name="Sun Y."/>
            <person name="Zhan W."/>
            <person name="Jiang J."/>
            <person name="Wang Q."/>
            <person name="Zhang B."/>
            <person name="Ji P."/>
            <person name="Sakyi L.B."/>
            <person name="Cui X."/>
            <person name="Yuan T."/>
            <person name="Jiang B."/>
            <person name="Yang W."/>
            <person name="Lam T.T.-Y."/>
            <person name="Chang Q."/>
            <person name="Ding S."/>
            <person name="Wang X."/>
            <person name="Zhu J."/>
            <person name="Ruan X."/>
            <person name="Zhao L."/>
            <person name="Wei J."/>
            <person name="Que T."/>
            <person name="Du C."/>
            <person name="Cheng J."/>
            <person name="Dai P."/>
            <person name="Han X."/>
            <person name="Huang E."/>
            <person name="Gao Y."/>
            <person name="Liu J."/>
            <person name="Shao H."/>
            <person name="Ye R."/>
            <person name="Li L."/>
            <person name="Wei W."/>
            <person name="Wang X."/>
            <person name="Wang C."/>
            <person name="Yang T."/>
            <person name="Huo Q."/>
            <person name="Li W."/>
            <person name="Guo W."/>
            <person name="Chen H."/>
            <person name="Zhou L."/>
            <person name="Ni X."/>
            <person name="Tian J."/>
            <person name="Zhou Y."/>
            <person name="Sheng Y."/>
            <person name="Liu T."/>
            <person name="Pan Y."/>
            <person name="Xia L."/>
            <person name="Li J."/>
            <person name="Zhao F."/>
            <person name="Cao W."/>
        </authorList>
    </citation>
    <scope>NUCLEOTIDE SEQUENCE</scope>
    <source>
        <tissue evidence="1">Larvae</tissue>
    </source>
</reference>
<proteinExistence type="predicted"/>
<sequence length="342" mass="38549">MAGERELSDGHHDIIVRYLKFSKSQRAQRLKVIDKSFDDVKHARLLEETYTSEEVQQILDDLCTVVRAEVESELINSAHANVVLLRQLCKQAEQWHLHLQADMSQLEDGSLIEDVGSMELEGLNAGKQLQASSSRTHKLSPLEDSHGPSALLQKEIARMKSENAMLRSRLKDVESQVSQILNQKSELAERFNQKKCELLESLRNKERKMEESTEFIEDQMTKVKLEMEESLNKSRLSQQKLESDLVVTKQKLLEVQAQLDLAEKELEKKFSQTAAYTNMKKMLSTKNDQIKELRSALATRRSELNAPTVSEDAAEDPSQMAPTVPSQPAAFGAGCEGTVGAI</sequence>
<keyword evidence="2" id="KW-1185">Reference proteome</keyword>
<dbReference type="Proteomes" id="UP000821845">
    <property type="component" value="Chromosome 5"/>
</dbReference>
<dbReference type="EMBL" id="CM023485">
    <property type="protein sequence ID" value="KAH6931490.1"/>
    <property type="molecule type" value="Genomic_DNA"/>
</dbReference>
<accession>A0ACB7SAB0</accession>